<feature type="transmembrane region" description="Helical" evidence="8">
    <location>
        <begin position="339"/>
        <end position="359"/>
    </location>
</feature>
<keyword evidence="7 8" id="KW-0472">Membrane</keyword>
<keyword evidence="6 8" id="KW-1133">Transmembrane helix</keyword>
<dbReference type="Gene3D" id="1.20.1740.10">
    <property type="entry name" value="Amino acid/polyamine transporter I"/>
    <property type="match status" value="1"/>
</dbReference>
<dbReference type="EMBL" id="JASJQH010007009">
    <property type="protein sequence ID" value="KAK9720603.1"/>
    <property type="molecule type" value="Genomic_DNA"/>
</dbReference>
<keyword evidence="4 8" id="KW-0812">Transmembrane</keyword>
<feature type="transmembrane region" description="Helical" evidence="8">
    <location>
        <begin position="293"/>
        <end position="318"/>
    </location>
</feature>
<keyword evidence="5" id="KW-0029">Amino-acid transport</keyword>
<keyword evidence="11" id="KW-1185">Reference proteome</keyword>
<feature type="domain" description="Amino acid transporter transmembrane" evidence="9">
    <location>
        <begin position="32"/>
        <end position="414"/>
    </location>
</feature>
<dbReference type="PANTHER" id="PTHR22950">
    <property type="entry name" value="AMINO ACID TRANSPORTER"/>
    <property type="match status" value="1"/>
</dbReference>
<evidence type="ECO:0000313" key="11">
    <source>
        <dbReference type="Proteomes" id="UP001479436"/>
    </source>
</evidence>
<comment type="similarity">
    <text evidence="2">Belongs to the amino acid/polyamine transporter 2 family.</text>
</comment>
<feature type="transmembrane region" description="Helical" evidence="8">
    <location>
        <begin position="117"/>
        <end position="138"/>
    </location>
</feature>
<evidence type="ECO:0000256" key="6">
    <source>
        <dbReference type="ARBA" id="ARBA00022989"/>
    </source>
</evidence>
<evidence type="ECO:0000313" key="10">
    <source>
        <dbReference type="EMBL" id="KAK9720603.1"/>
    </source>
</evidence>
<feature type="transmembrane region" description="Helical" evidence="8">
    <location>
        <begin position="250"/>
        <end position="273"/>
    </location>
</feature>
<organism evidence="10 11">
    <name type="scientific">Basidiobolus ranarum</name>
    <dbReference type="NCBI Taxonomy" id="34480"/>
    <lineage>
        <taxon>Eukaryota</taxon>
        <taxon>Fungi</taxon>
        <taxon>Fungi incertae sedis</taxon>
        <taxon>Zoopagomycota</taxon>
        <taxon>Entomophthoromycotina</taxon>
        <taxon>Basidiobolomycetes</taxon>
        <taxon>Basidiobolales</taxon>
        <taxon>Basidiobolaceae</taxon>
        <taxon>Basidiobolus</taxon>
    </lineage>
</organism>
<comment type="subcellular location">
    <subcellularLocation>
        <location evidence="1">Membrane</location>
        <topology evidence="1">Multi-pass membrane protein</topology>
    </subcellularLocation>
</comment>
<feature type="transmembrane region" description="Helical" evidence="8">
    <location>
        <begin position="62"/>
        <end position="84"/>
    </location>
</feature>
<feature type="transmembrane region" description="Helical" evidence="8">
    <location>
        <begin position="398"/>
        <end position="423"/>
    </location>
</feature>
<feature type="transmembrane region" description="Helical" evidence="8">
    <location>
        <begin position="150"/>
        <end position="168"/>
    </location>
</feature>
<evidence type="ECO:0000256" key="4">
    <source>
        <dbReference type="ARBA" id="ARBA00022692"/>
    </source>
</evidence>
<keyword evidence="3" id="KW-0813">Transport</keyword>
<evidence type="ECO:0000259" key="9">
    <source>
        <dbReference type="Pfam" id="PF01490"/>
    </source>
</evidence>
<evidence type="ECO:0000256" key="7">
    <source>
        <dbReference type="ARBA" id="ARBA00023136"/>
    </source>
</evidence>
<dbReference type="Pfam" id="PF01490">
    <property type="entry name" value="Aa_trans"/>
    <property type="match status" value="1"/>
</dbReference>
<comment type="caution">
    <text evidence="10">The sequence shown here is derived from an EMBL/GenBank/DDBJ whole genome shotgun (WGS) entry which is preliminary data.</text>
</comment>
<dbReference type="InterPro" id="IPR013057">
    <property type="entry name" value="AA_transpt_TM"/>
</dbReference>
<dbReference type="Proteomes" id="UP001479436">
    <property type="component" value="Unassembled WGS sequence"/>
</dbReference>
<protein>
    <recommendedName>
        <fullName evidence="9">Amino acid transporter transmembrane domain-containing protein</fullName>
    </recommendedName>
</protein>
<dbReference type="PANTHER" id="PTHR22950:SF692">
    <property type="entry name" value="TRANSMEMBRANE AMINO ACID TRANSPORTER FAMILY PROTEIN"/>
    <property type="match status" value="1"/>
</dbReference>
<evidence type="ECO:0000256" key="3">
    <source>
        <dbReference type="ARBA" id="ARBA00022448"/>
    </source>
</evidence>
<feature type="transmembrane region" description="Helical" evidence="8">
    <location>
        <begin position="365"/>
        <end position="386"/>
    </location>
</feature>
<name>A0ABR2W569_9FUNG</name>
<proteinExistence type="inferred from homology"/>
<feature type="transmembrane region" description="Helical" evidence="8">
    <location>
        <begin position="36"/>
        <end position="56"/>
    </location>
</feature>
<evidence type="ECO:0000256" key="1">
    <source>
        <dbReference type="ARBA" id="ARBA00004141"/>
    </source>
</evidence>
<feature type="transmembrane region" description="Helical" evidence="8">
    <location>
        <begin position="175"/>
        <end position="198"/>
    </location>
</feature>
<evidence type="ECO:0000256" key="5">
    <source>
        <dbReference type="ARBA" id="ARBA00022970"/>
    </source>
</evidence>
<reference evidence="10 11" key="1">
    <citation type="submission" date="2023-04" db="EMBL/GenBank/DDBJ databases">
        <title>Genome of Basidiobolus ranarum AG-B5.</title>
        <authorList>
            <person name="Stajich J.E."/>
            <person name="Carter-House D."/>
            <person name="Gryganskyi A."/>
        </authorList>
    </citation>
    <scope>NUCLEOTIDE SEQUENCE [LARGE SCALE GENOMIC DNA]</scope>
    <source>
        <strain evidence="10 11">AG-B5</strain>
    </source>
</reference>
<evidence type="ECO:0000256" key="2">
    <source>
        <dbReference type="ARBA" id="ARBA00008066"/>
    </source>
</evidence>
<evidence type="ECO:0000256" key="8">
    <source>
        <dbReference type="SAM" id="Phobius"/>
    </source>
</evidence>
<feature type="transmembrane region" description="Helical" evidence="8">
    <location>
        <begin position="218"/>
        <end position="238"/>
    </location>
</feature>
<accession>A0ABR2W569</accession>
<sequence length="429" mass="46843">MSTVADKETVNNQEAKNIHQLEYEDVPGHERTGSSFGAFANIVCVIAGSGTLQLPLALNQGGWFSVILIVFFSIAAIYAGNLLIKCLYYDGVSRLDDYPSIAEAAFGKFGKYFIRTFNYSILLGTSCVYILLAGLNIHTLVQKLDVNIDLKIWIIIAACVIWVPFVCLKSIKEIALMSAFGALATLVVVIVSVVVGFIDLNQRVTGAANHQFMNTSGLPLALASICFSFGGNVIYPHVESGMAHPKSWSKVLTMAMATICGMYVLISVCGYYVYGQTVQSPIYLSLPQEAPTYVAMIMITLHVILAAPLYLTGFAYEIEGLWKIDRRYHSASKEFILRAALRTSMIVVLALIAMFLPYVDDLMSLIGALAYSIIIFIAPIVLYLKLHGLRSMGKVEMAWCALIIITAAIACVLGTKDAIISLINRVKNG</sequence>
<gene>
    <name evidence="10" type="ORF">K7432_004064</name>
</gene>